<accession>A0A8R7PUA9</accession>
<dbReference type="Gramene" id="TuG1812G0300003046.01.T01">
    <property type="protein sequence ID" value="TuG1812G0300003046.01.T01"/>
    <property type="gene ID" value="TuG1812G0300003046.01"/>
</dbReference>
<sequence>LLLPLCHCLLCSARLLSPLHSKPNGVGCSALCLALTLLPFFSLGDTQPHPLPCRLALLPPFFLAPSLPSKSTTGYNTLAPNQASNGRGWGRPTSPQASMASSEAPGGRGGEGARSTLITRRSRAPAGGEALLDRGARGGGEVGNEAVLVRERIHSTHILLRNVRRQLLPSRWYTFQFSGRGVISD</sequence>
<dbReference type="EnsemblPlants" id="TuG1812G0300003046.01.T01">
    <property type="protein sequence ID" value="TuG1812G0300003046.01.T01"/>
    <property type="gene ID" value="TuG1812G0300003046.01"/>
</dbReference>
<feature type="region of interest" description="Disordered" evidence="1">
    <location>
        <begin position="73"/>
        <end position="137"/>
    </location>
</feature>
<evidence type="ECO:0000256" key="2">
    <source>
        <dbReference type="SAM" id="SignalP"/>
    </source>
</evidence>
<evidence type="ECO:0000313" key="3">
    <source>
        <dbReference type="EnsemblPlants" id="TuG1812G0300003046.01.T01"/>
    </source>
</evidence>
<reference evidence="4" key="1">
    <citation type="journal article" date="2013" name="Nature">
        <title>Draft genome of the wheat A-genome progenitor Triticum urartu.</title>
        <authorList>
            <person name="Ling H.Q."/>
            <person name="Zhao S."/>
            <person name="Liu D."/>
            <person name="Wang J."/>
            <person name="Sun H."/>
            <person name="Zhang C."/>
            <person name="Fan H."/>
            <person name="Li D."/>
            <person name="Dong L."/>
            <person name="Tao Y."/>
            <person name="Gao C."/>
            <person name="Wu H."/>
            <person name="Li Y."/>
            <person name="Cui Y."/>
            <person name="Guo X."/>
            <person name="Zheng S."/>
            <person name="Wang B."/>
            <person name="Yu K."/>
            <person name="Liang Q."/>
            <person name="Yang W."/>
            <person name="Lou X."/>
            <person name="Chen J."/>
            <person name="Feng M."/>
            <person name="Jian J."/>
            <person name="Zhang X."/>
            <person name="Luo G."/>
            <person name="Jiang Y."/>
            <person name="Liu J."/>
            <person name="Wang Z."/>
            <person name="Sha Y."/>
            <person name="Zhang B."/>
            <person name="Wu H."/>
            <person name="Tang D."/>
            <person name="Shen Q."/>
            <person name="Xue P."/>
            <person name="Zou S."/>
            <person name="Wang X."/>
            <person name="Liu X."/>
            <person name="Wang F."/>
            <person name="Yang Y."/>
            <person name="An X."/>
            <person name="Dong Z."/>
            <person name="Zhang K."/>
            <person name="Zhang X."/>
            <person name="Luo M.C."/>
            <person name="Dvorak J."/>
            <person name="Tong Y."/>
            <person name="Wang J."/>
            <person name="Yang H."/>
            <person name="Li Z."/>
            <person name="Wang D."/>
            <person name="Zhang A."/>
            <person name="Wang J."/>
        </authorList>
    </citation>
    <scope>NUCLEOTIDE SEQUENCE</scope>
    <source>
        <strain evidence="4">cv. G1812</strain>
    </source>
</reference>
<keyword evidence="4" id="KW-1185">Reference proteome</keyword>
<name>A0A8R7PUA9_TRIUA</name>
<feature type="signal peptide" evidence="2">
    <location>
        <begin position="1"/>
        <end position="21"/>
    </location>
</feature>
<proteinExistence type="predicted"/>
<evidence type="ECO:0000256" key="1">
    <source>
        <dbReference type="SAM" id="MobiDB-lite"/>
    </source>
</evidence>
<reference evidence="3" key="2">
    <citation type="submission" date="2018-03" db="EMBL/GenBank/DDBJ databases">
        <title>The Triticum urartu genome reveals the dynamic nature of wheat genome evolution.</title>
        <authorList>
            <person name="Ling H."/>
            <person name="Ma B."/>
            <person name="Shi X."/>
            <person name="Liu H."/>
            <person name="Dong L."/>
            <person name="Sun H."/>
            <person name="Cao Y."/>
            <person name="Gao Q."/>
            <person name="Zheng S."/>
            <person name="Li Y."/>
            <person name="Yu Y."/>
            <person name="Du H."/>
            <person name="Qi M."/>
            <person name="Li Y."/>
            <person name="Yu H."/>
            <person name="Cui Y."/>
            <person name="Wang N."/>
            <person name="Chen C."/>
            <person name="Wu H."/>
            <person name="Zhao Y."/>
            <person name="Zhang J."/>
            <person name="Li Y."/>
            <person name="Zhou W."/>
            <person name="Zhang B."/>
            <person name="Hu W."/>
            <person name="Eijk M."/>
            <person name="Tang J."/>
            <person name="Witsenboer H."/>
            <person name="Zhao S."/>
            <person name="Li Z."/>
            <person name="Zhang A."/>
            <person name="Wang D."/>
            <person name="Liang C."/>
        </authorList>
    </citation>
    <scope>NUCLEOTIDE SEQUENCE [LARGE SCALE GENOMIC DNA]</scope>
    <source>
        <strain evidence="3">cv. G1812</strain>
    </source>
</reference>
<feature type="chain" id="PRO_5035880244" evidence="2">
    <location>
        <begin position="22"/>
        <end position="185"/>
    </location>
</feature>
<dbReference type="AlphaFoldDB" id="A0A8R7PUA9"/>
<reference evidence="3" key="3">
    <citation type="submission" date="2022-06" db="UniProtKB">
        <authorList>
            <consortium name="EnsemblPlants"/>
        </authorList>
    </citation>
    <scope>IDENTIFICATION</scope>
</reference>
<feature type="compositionally biased region" description="Polar residues" evidence="1">
    <location>
        <begin position="73"/>
        <end position="85"/>
    </location>
</feature>
<evidence type="ECO:0000313" key="4">
    <source>
        <dbReference type="Proteomes" id="UP000015106"/>
    </source>
</evidence>
<organism evidence="3 4">
    <name type="scientific">Triticum urartu</name>
    <name type="common">Red wild einkorn</name>
    <name type="synonym">Crithodium urartu</name>
    <dbReference type="NCBI Taxonomy" id="4572"/>
    <lineage>
        <taxon>Eukaryota</taxon>
        <taxon>Viridiplantae</taxon>
        <taxon>Streptophyta</taxon>
        <taxon>Embryophyta</taxon>
        <taxon>Tracheophyta</taxon>
        <taxon>Spermatophyta</taxon>
        <taxon>Magnoliopsida</taxon>
        <taxon>Liliopsida</taxon>
        <taxon>Poales</taxon>
        <taxon>Poaceae</taxon>
        <taxon>BOP clade</taxon>
        <taxon>Pooideae</taxon>
        <taxon>Triticodae</taxon>
        <taxon>Triticeae</taxon>
        <taxon>Triticinae</taxon>
        <taxon>Triticum</taxon>
    </lineage>
</organism>
<protein>
    <submittedName>
        <fullName evidence="3">Uncharacterized protein</fullName>
    </submittedName>
</protein>
<dbReference type="Proteomes" id="UP000015106">
    <property type="component" value="Chromosome 3"/>
</dbReference>
<keyword evidence="2" id="KW-0732">Signal</keyword>